<keyword evidence="6" id="KW-0862">Zinc</keyword>
<reference evidence="11 12" key="1">
    <citation type="journal article" date="2008" name="Nature">
        <title>The genome of the choanoflagellate Monosiga brevicollis and the origin of metazoans.</title>
        <authorList>
            <consortium name="JGI Sequencing"/>
            <person name="King N."/>
            <person name="Westbrook M.J."/>
            <person name="Young S.L."/>
            <person name="Kuo A."/>
            <person name="Abedin M."/>
            <person name="Chapman J."/>
            <person name="Fairclough S."/>
            <person name="Hellsten U."/>
            <person name="Isogai Y."/>
            <person name="Letunic I."/>
            <person name="Marr M."/>
            <person name="Pincus D."/>
            <person name="Putnam N."/>
            <person name="Rokas A."/>
            <person name="Wright K.J."/>
            <person name="Zuzow R."/>
            <person name="Dirks W."/>
            <person name="Good M."/>
            <person name="Goodstein D."/>
            <person name="Lemons D."/>
            <person name="Li W."/>
            <person name="Lyons J.B."/>
            <person name="Morris A."/>
            <person name="Nichols S."/>
            <person name="Richter D.J."/>
            <person name="Salamov A."/>
            <person name="Bork P."/>
            <person name="Lim W.A."/>
            <person name="Manning G."/>
            <person name="Miller W.T."/>
            <person name="McGinnis W."/>
            <person name="Shapiro H."/>
            <person name="Tjian R."/>
            <person name="Grigoriev I.V."/>
            <person name="Rokhsar D."/>
        </authorList>
    </citation>
    <scope>NUCLEOTIDE SEQUENCE [LARGE SCALE GENOMIC DNA]</scope>
    <source>
        <strain evidence="12">MX1 / ATCC 50154</strain>
    </source>
</reference>
<dbReference type="InParanoid" id="A9UW51"/>
<dbReference type="Gene3D" id="2.60.40.10">
    <property type="entry name" value="Immunoglobulins"/>
    <property type="match status" value="2"/>
</dbReference>
<evidence type="ECO:0000256" key="6">
    <source>
        <dbReference type="ARBA" id="ARBA00022833"/>
    </source>
</evidence>
<dbReference type="STRING" id="81824.A9UW51"/>
<evidence type="ECO:0000313" key="12">
    <source>
        <dbReference type="Proteomes" id="UP000001357"/>
    </source>
</evidence>
<evidence type="ECO:0000313" key="11">
    <source>
        <dbReference type="EMBL" id="EDQ90501.1"/>
    </source>
</evidence>
<dbReference type="EMBL" id="CH991547">
    <property type="protein sequence ID" value="EDQ90501.1"/>
    <property type="molecule type" value="Genomic_DNA"/>
</dbReference>
<feature type="compositionally biased region" description="Low complexity" evidence="8">
    <location>
        <begin position="80"/>
        <end position="92"/>
    </location>
</feature>
<dbReference type="Pfam" id="PF01753">
    <property type="entry name" value="zf-MYND"/>
    <property type="match status" value="1"/>
</dbReference>
<dbReference type="InterPro" id="IPR036116">
    <property type="entry name" value="FN3_sf"/>
</dbReference>
<dbReference type="SMART" id="SM00060">
    <property type="entry name" value="FN3"/>
    <property type="match status" value="2"/>
</dbReference>
<evidence type="ECO:0000256" key="4">
    <source>
        <dbReference type="ARBA" id="ARBA00022723"/>
    </source>
</evidence>
<dbReference type="InterPro" id="IPR003961">
    <property type="entry name" value="FN3_dom"/>
</dbReference>
<accession>A9UW51</accession>
<dbReference type="InterPro" id="IPR012334">
    <property type="entry name" value="Pectin_lyas_fold"/>
</dbReference>
<comment type="subcellular location">
    <subcellularLocation>
        <location evidence="1">Cytoplasm</location>
    </subcellularLocation>
</comment>
<feature type="compositionally biased region" description="Polar residues" evidence="8">
    <location>
        <begin position="10"/>
        <end position="23"/>
    </location>
</feature>
<dbReference type="SUPFAM" id="SSF51126">
    <property type="entry name" value="Pectin lyase-like"/>
    <property type="match status" value="2"/>
</dbReference>
<feature type="compositionally biased region" description="Low complexity" evidence="8">
    <location>
        <begin position="30"/>
        <end position="43"/>
    </location>
</feature>
<dbReference type="Gene3D" id="6.10.140.2220">
    <property type="match status" value="1"/>
</dbReference>
<dbReference type="SUPFAM" id="SSF144232">
    <property type="entry name" value="HIT/MYND zinc finger-like"/>
    <property type="match status" value="1"/>
</dbReference>
<evidence type="ECO:0000256" key="1">
    <source>
        <dbReference type="ARBA" id="ARBA00004496"/>
    </source>
</evidence>
<dbReference type="Proteomes" id="UP000001357">
    <property type="component" value="Unassembled WGS sequence"/>
</dbReference>
<dbReference type="RefSeq" id="XP_001744552.1">
    <property type="nucleotide sequence ID" value="XM_001744500.1"/>
</dbReference>
<keyword evidence="4" id="KW-0479">Metal-binding</keyword>
<dbReference type="GO" id="GO:0008270">
    <property type="term" value="F:zinc ion binding"/>
    <property type="evidence" value="ECO:0007669"/>
    <property type="project" value="UniProtKB-KW"/>
</dbReference>
<dbReference type="Pfam" id="PF12708">
    <property type="entry name" value="Pect-lyase_RHGA_epim"/>
    <property type="match status" value="2"/>
</dbReference>
<proteinExistence type="inferred from homology"/>
<dbReference type="InterPro" id="IPR024535">
    <property type="entry name" value="RHGA/B-epi-like_pectate_lyase"/>
</dbReference>
<dbReference type="InterPro" id="IPR002893">
    <property type="entry name" value="Znf_MYND"/>
</dbReference>
<dbReference type="CDD" id="cd00063">
    <property type="entry name" value="FN3"/>
    <property type="match status" value="2"/>
</dbReference>
<protein>
    <recommendedName>
        <fullName evidence="13">MYND-type domain-containing protein</fullName>
    </recommendedName>
</protein>
<keyword evidence="5 7" id="KW-0863">Zinc-finger</keyword>
<dbReference type="PROSITE" id="PS50865">
    <property type="entry name" value="ZF_MYND_2"/>
    <property type="match status" value="1"/>
</dbReference>
<feature type="domain" description="Fibronectin type-III" evidence="9">
    <location>
        <begin position="1207"/>
        <end position="1298"/>
    </location>
</feature>
<keyword evidence="12" id="KW-1185">Reference proteome</keyword>
<dbReference type="GO" id="GO:0005737">
    <property type="term" value="C:cytoplasm"/>
    <property type="evidence" value="ECO:0007669"/>
    <property type="project" value="UniProtKB-SubCell"/>
</dbReference>
<feature type="region of interest" description="Disordered" evidence="8">
    <location>
        <begin position="1375"/>
        <end position="1406"/>
    </location>
</feature>
<evidence type="ECO:0000256" key="3">
    <source>
        <dbReference type="ARBA" id="ARBA00022490"/>
    </source>
</evidence>
<feature type="region of interest" description="Disordered" evidence="8">
    <location>
        <begin position="1"/>
        <end position="126"/>
    </location>
</feature>
<sequence>MLASTKAKRPSSTAPSHSGSPNTKRAKPPSTASSDAQDQSAATVDAGQTSPKTPRPPSTDPTAPSPNAVAAVQTSHGASPLAGPNMGPNNGLPRPPPGQPPAALAEHNRRFPGPTPASADTTPSPAAHLPKGIVLLKCSLPTCSNFEHRQSEFKVCEACRNAYRRTIPYCSKECQRKDWANHRLLCAHRSNSSKQQTPKTDLSAAVQGNTCRFLVDTAGIYLLDNNASVRGWEGPTKETLVEDSFTATAPDFPWASDRAPQTWYLPTEGCVYNRSASGLRLSGHGTCVLATHRADINFARQPLWLNVSRWRVNSNTAAWTWRSPANGDFVQVNCTQDKIRVFTQVNSSFAWRAMATADCGAWPCDLSILIEESNISITVNSTGLINARHGVTSSQFGDRTGNTRLELSLQSAVSGVVAAGVMRLGAFLPPNQGRAMLYPIPAFPEPNLSLPFPAQAIEMRLGFLDPTKAPFFADPSGATDSTTAWQRAIAAAFHFGYVLLAPGGQYRISDTLTLLQDECQSCNRRWRANIIRGFGNRSQPKTLFDIINRNGENDFQPNENMNQGLLDLHIVIEERNVGAIAVHARGAQGTGLENVTIDLGTDGFIGVRGASGSGGAHHSVTILGGAFGLDLRFAQPGPTVSSVTLANQRCAALLYSGLQVSMVDSVVEFTGSPTARPAFITSGNLVLNRVYLTGYLDLVNLTKSTSVIHLNASQGWTLVEEFAHSQTSPPAYDAVTKANVNLTHFGLLHGRTVPAYSSMTVHSGVAKPTASLFIPHGWTSTPSPREAEAYINVQDSPFEAAGDGLTDDWAALQQAINASAGRPVFLPRGIYALSRGLVVPEGTSLFGIAHHLTFIVPVFTLDERACFPLVTFGVNATGSKPSLCDDDGRIAGCPGPATFKANVSQVHVIGPHASGNFFTMHHEDSEVEPAYRHLLIEAGPLGRLGFYHLNTEHAMADANTHVRDNQARVDIYGLKSEGRYAVVWLERSCCVTLWGYGGNACPFPFNSSYPPGFADYPPSLIRVTDSPNCTLYNLVDYIGQGTLENKPVPCDAIDERILVYQRDTQMGTSYHSLQDDRPLVVQTSDVVSSDLRSMARFEGAGGLLALQPVTAVKAEVDSQGELQVSWRAPARGPTARQYSVQIRPLGATDWLVVGEPFGADASLRVKLTELKPETMYECTVVSHSIRGPGPISEPAQFQAPARRPQHTVEQLRCTGCSPSRIDLAWEQPQGYAGKLSYTVYYDRIGDPHESHERIVTDGCTLQLTHVFPATVYRIQVAVCTAAGEGPVTPMLNVTTQQNPADPRQVQASATTSQCTRPSKPVCAVSCKSARSHENKPACVDSCRRIFLSRCHGVIETAPAAPKRFFSRAKLESAVTQRSQHDTGAGSATKSGTQVAQSRSEPPRLPQSHLNEQFDALVQRAHIDTSLWVLHACCITRIWTIFIVRRKKPSAVYAAVVDKVGLVDSAHIDNHP</sequence>
<dbReference type="SUPFAM" id="SSF49265">
    <property type="entry name" value="Fibronectin type III"/>
    <property type="match status" value="1"/>
</dbReference>
<dbReference type="InterPro" id="IPR051664">
    <property type="entry name" value="MYND-type_zinc_finger"/>
</dbReference>
<dbReference type="KEGG" id="mbr:MONBRDRAFT_36570"/>
<feature type="compositionally biased region" description="Low complexity" evidence="8">
    <location>
        <begin position="116"/>
        <end position="126"/>
    </location>
</feature>
<dbReference type="PROSITE" id="PS50853">
    <property type="entry name" value="FN3"/>
    <property type="match status" value="2"/>
</dbReference>
<dbReference type="PANTHER" id="PTHR47442:SF1">
    <property type="entry name" value="MYND-TYPE ZINC FINGER PROTEIN MUB1"/>
    <property type="match status" value="1"/>
</dbReference>
<evidence type="ECO:0000256" key="8">
    <source>
        <dbReference type="SAM" id="MobiDB-lite"/>
    </source>
</evidence>
<gene>
    <name evidence="11" type="ORF">MONBRDRAFT_36570</name>
</gene>
<evidence type="ECO:0000256" key="7">
    <source>
        <dbReference type="PROSITE-ProRule" id="PRU00134"/>
    </source>
</evidence>
<dbReference type="InterPro" id="IPR011050">
    <property type="entry name" value="Pectin_lyase_fold/virulence"/>
</dbReference>
<dbReference type="eggNOG" id="KOG3513">
    <property type="taxonomic scope" value="Eukaryota"/>
</dbReference>
<feature type="domain" description="MYND-type" evidence="10">
    <location>
        <begin position="143"/>
        <end position="186"/>
    </location>
</feature>
<dbReference type="InterPro" id="IPR013783">
    <property type="entry name" value="Ig-like_fold"/>
</dbReference>
<comment type="similarity">
    <text evidence="2">Belongs to the MUB1/samB family.</text>
</comment>
<name>A9UW51_MONBE</name>
<evidence type="ECO:0000256" key="5">
    <source>
        <dbReference type="ARBA" id="ARBA00022771"/>
    </source>
</evidence>
<evidence type="ECO:0008006" key="13">
    <source>
        <dbReference type="Google" id="ProtNLM"/>
    </source>
</evidence>
<feature type="domain" description="Fibronectin type-III" evidence="9">
    <location>
        <begin position="1108"/>
        <end position="1202"/>
    </location>
</feature>
<evidence type="ECO:0000259" key="9">
    <source>
        <dbReference type="PROSITE" id="PS50853"/>
    </source>
</evidence>
<evidence type="ECO:0000259" key="10">
    <source>
        <dbReference type="PROSITE" id="PS50865"/>
    </source>
</evidence>
<keyword evidence="3" id="KW-0963">Cytoplasm</keyword>
<evidence type="ECO:0000256" key="2">
    <source>
        <dbReference type="ARBA" id="ARBA00010655"/>
    </source>
</evidence>
<dbReference type="PANTHER" id="PTHR47442">
    <property type="entry name" value="MYND-TYPE ZINC FINGER PROTEIN MUB1"/>
    <property type="match status" value="1"/>
</dbReference>
<feature type="compositionally biased region" description="Polar residues" evidence="8">
    <location>
        <begin position="1385"/>
        <end position="1399"/>
    </location>
</feature>
<dbReference type="Pfam" id="PF00041">
    <property type="entry name" value="fn3"/>
    <property type="match status" value="1"/>
</dbReference>
<organism evidence="11 12">
    <name type="scientific">Monosiga brevicollis</name>
    <name type="common">Choanoflagellate</name>
    <dbReference type="NCBI Taxonomy" id="81824"/>
    <lineage>
        <taxon>Eukaryota</taxon>
        <taxon>Choanoflagellata</taxon>
        <taxon>Craspedida</taxon>
        <taxon>Salpingoecidae</taxon>
        <taxon>Monosiga</taxon>
    </lineage>
</organism>
<dbReference type="Gene3D" id="2.160.20.10">
    <property type="entry name" value="Single-stranded right-handed beta-helix, Pectin lyase-like"/>
    <property type="match status" value="2"/>
</dbReference>
<dbReference type="GeneID" id="5889850"/>